<feature type="compositionally biased region" description="Basic residues" evidence="1">
    <location>
        <begin position="1134"/>
        <end position="1148"/>
    </location>
</feature>
<feature type="region of interest" description="Disordered" evidence="1">
    <location>
        <begin position="931"/>
        <end position="1148"/>
    </location>
</feature>
<feature type="region of interest" description="Disordered" evidence="1">
    <location>
        <begin position="538"/>
        <end position="663"/>
    </location>
</feature>
<protein>
    <submittedName>
        <fullName evidence="3">Uncharacterized protein</fullName>
    </submittedName>
</protein>
<dbReference type="Proteomes" id="UP000887581">
    <property type="component" value="Unplaced"/>
</dbReference>
<feature type="compositionally biased region" description="Basic and acidic residues" evidence="1">
    <location>
        <begin position="735"/>
        <end position="749"/>
    </location>
</feature>
<dbReference type="WBParaSite" id="sdigi.contig38.g2556.t1">
    <property type="protein sequence ID" value="sdigi.contig38.g2556.t1"/>
    <property type="gene ID" value="sdigi.contig38.g2556"/>
</dbReference>
<feature type="compositionally biased region" description="Basic and acidic residues" evidence="1">
    <location>
        <begin position="986"/>
        <end position="1025"/>
    </location>
</feature>
<organism evidence="2 3">
    <name type="scientific">Setaria digitata</name>
    <dbReference type="NCBI Taxonomy" id="48799"/>
    <lineage>
        <taxon>Eukaryota</taxon>
        <taxon>Metazoa</taxon>
        <taxon>Ecdysozoa</taxon>
        <taxon>Nematoda</taxon>
        <taxon>Chromadorea</taxon>
        <taxon>Rhabditida</taxon>
        <taxon>Spirurina</taxon>
        <taxon>Spiruromorpha</taxon>
        <taxon>Filarioidea</taxon>
        <taxon>Setariidae</taxon>
        <taxon>Setaria</taxon>
    </lineage>
</organism>
<keyword evidence="2" id="KW-1185">Reference proteome</keyword>
<dbReference type="AlphaFoldDB" id="A0A915PSI2"/>
<feature type="region of interest" description="Disordered" evidence="1">
    <location>
        <begin position="710"/>
        <end position="759"/>
    </location>
</feature>
<feature type="compositionally biased region" description="Basic and acidic residues" evidence="1">
    <location>
        <begin position="544"/>
        <end position="559"/>
    </location>
</feature>
<accession>A0A915PSI2</accession>
<feature type="compositionally biased region" description="Basic and acidic residues" evidence="1">
    <location>
        <begin position="641"/>
        <end position="657"/>
    </location>
</feature>
<feature type="compositionally biased region" description="Polar residues" evidence="1">
    <location>
        <begin position="1099"/>
        <end position="1111"/>
    </location>
</feature>
<feature type="compositionally biased region" description="Basic and acidic residues" evidence="1">
    <location>
        <begin position="1058"/>
        <end position="1074"/>
    </location>
</feature>
<evidence type="ECO:0000313" key="3">
    <source>
        <dbReference type="WBParaSite" id="sdigi.contig38.g2556.t1"/>
    </source>
</evidence>
<feature type="compositionally biased region" description="Basic and acidic residues" evidence="1">
    <location>
        <begin position="566"/>
        <end position="611"/>
    </location>
</feature>
<feature type="compositionally biased region" description="Polar residues" evidence="1">
    <location>
        <begin position="723"/>
        <end position="732"/>
    </location>
</feature>
<evidence type="ECO:0000313" key="2">
    <source>
        <dbReference type="Proteomes" id="UP000887581"/>
    </source>
</evidence>
<sequence length="1148" mass="129030">MADEEYFKGIEDNVEMQTKPFGDSELQQTVSGNDDPQVREALNLQTLARGSLQNSIAVDESFKKQGFREGNYVNGSFQLGFPLTDLRETDSMQIDSVLGSQNAIQENDFYSGQSLITSNHAPFYGVGVQQVPFEFENYANQILGQNLIKPFIAAKSPNDQIAYDFEPSQITLVHEQPEDGEITEIPGSVNYRQEPDIQKRSVCDEISMTGYEPKKQTDAILNKNLENWNSEYHQSEECELVPTVFSEEKDGQKNSTDELISKTEANLVTENEHCLEMRTTFAGIQFIDGKPFDIIGGLCSTVKDYEDEFHLSPVECQNLEETKILDTEFKSESTLEGFQERIHSEEHISGKTGRESGYSESEVMEELGEKSNVRTLLTTNEFQKTPIDGTQLEAGEVLPEYDKLEAKLFENIDSKSEEEAAVKLNEDISVKESMKSSVSKCSPERISIQRELEEIESKMETVPLRDEARSEQLELVQVIESTASIHKIENECTKESKLVSHEEFLTKELCEEVPEGVRKVESAEGRNILNKSLELPCDGASNDLMHENKTVPEGDRESESVLNISDQKDEISSRKNDENTVNKQSKDIEAKRLERDTKMKHSPEKRLKSVSEDDSDAMALKLIGKKTAKKPGPTAVKIPPRSKEITNSKHSMTDKKSAPKSAVSVASMKNTVLKEKNVDDVRVKETKDNTSTGTVKISPKRNTIATRPPVVTNRLAQRKPQEAISSTKSQPIRGSKTDMKSKSPLRSKDTGTGNHKLAKDLESDEKELLVRKQKQIGIIDLEPLVWMETLVPVYEQIWKIYEPTSPNTNKTDVVSEKTKNMKLIDELVENSEIHSPESIWEIKKTPESIEAEVIKSVILSESSEIKVQKPTKITEKQDEAAEVEEQITMEDDNGKREIEVSGSLPLKSFEAAEICLKVEPVICAEGKTFGTLTGQDIGSDESKKWENSEEMMENTLPASEHEPETGQSEFETGAAEKSGKLILAENVEKIEVSENEKTVSSPRKEESEVKLEVDSEGKRAEEIPKHAQPKSVSDSGHGGESRAKVQKKIFQLGGMHSDLLEEYEHNSTRKESSHKCQQVNGQDNSQQECNELSDKDGFQDSNQKQVVGNQNHSRKQQQHYGGYNQSQNHAGQQGHRKRNKKNKKPRNW</sequence>
<evidence type="ECO:0000256" key="1">
    <source>
        <dbReference type="SAM" id="MobiDB-lite"/>
    </source>
</evidence>
<feature type="region of interest" description="Disordered" evidence="1">
    <location>
        <begin position="1"/>
        <end position="33"/>
    </location>
</feature>
<feature type="compositionally biased region" description="Basic and acidic residues" evidence="1">
    <location>
        <begin position="1"/>
        <end position="11"/>
    </location>
</feature>
<feature type="compositionally biased region" description="Polar residues" evidence="1">
    <location>
        <begin position="1075"/>
        <end position="1090"/>
    </location>
</feature>
<proteinExistence type="predicted"/>
<reference evidence="3" key="1">
    <citation type="submission" date="2022-11" db="UniProtKB">
        <authorList>
            <consortium name="WormBaseParasite"/>
        </authorList>
    </citation>
    <scope>IDENTIFICATION</scope>
</reference>
<name>A0A915PSI2_9BILA</name>